<evidence type="ECO:0000313" key="2">
    <source>
        <dbReference type="EMBL" id="OLL24528.1"/>
    </source>
</evidence>
<name>A0A1U7LPH5_NEOID</name>
<reference evidence="2 3" key="1">
    <citation type="submission" date="2016-04" db="EMBL/GenBank/DDBJ databases">
        <title>Evolutionary innovation and constraint leading to complex multicellularity in the Ascomycota.</title>
        <authorList>
            <person name="Cisse O."/>
            <person name="Nguyen A."/>
            <person name="Hewitt D.A."/>
            <person name="Jedd G."/>
            <person name="Stajich J.E."/>
        </authorList>
    </citation>
    <scope>NUCLEOTIDE SEQUENCE [LARGE SCALE GENOMIC DNA]</scope>
    <source>
        <strain evidence="2 3">DAH-3</strain>
    </source>
</reference>
<gene>
    <name evidence="2" type="ORF">NEOLI_001878</name>
</gene>
<sequence>MQKKFALLAFYSLCRSVPVIISDELYGSDFSPFSDDDGYDSNFDTILNTKVVWNAKSLGELATRYQNKLDNAVIQSHTADTKTQSGTDQDILVGDLDTSESKAPVRTAGSKRIPVKDDYFATGNPNVEAGFASGKQGAGLRKFEIEENYIPIIDPTVDYFSKLSTEELANLDDKLVKEWTELAEDVKDIAAVDKGIYEERIKQLQKIAVERWVIRGIIGGLFSSAKLLAKVNIASLISFQDNQSNTREIWRSIDEIFDGSSRKLASKISQYEGLQSFPENEIRNWCTAKVVDGGSTVGQMACRVWKFMTWQKDESAEE</sequence>
<accession>A0A1U7LPH5</accession>
<keyword evidence="1" id="KW-0732">Signal</keyword>
<organism evidence="2 3">
    <name type="scientific">Neolecta irregularis (strain DAH-3)</name>
    <dbReference type="NCBI Taxonomy" id="1198029"/>
    <lineage>
        <taxon>Eukaryota</taxon>
        <taxon>Fungi</taxon>
        <taxon>Dikarya</taxon>
        <taxon>Ascomycota</taxon>
        <taxon>Taphrinomycotina</taxon>
        <taxon>Neolectales</taxon>
        <taxon>Neolectaceae</taxon>
        <taxon>Neolecta</taxon>
    </lineage>
</organism>
<evidence type="ECO:0000313" key="3">
    <source>
        <dbReference type="Proteomes" id="UP000186594"/>
    </source>
</evidence>
<feature type="chain" id="PRO_5010531591" evidence="1">
    <location>
        <begin position="17"/>
        <end position="318"/>
    </location>
</feature>
<dbReference type="EMBL" id="LXFE01000750">
    <property type="protein sequence ID" value="OLL24528.1"/>
    <property type="molecule type" value="Genomic_DNA"/>
</dbReference>
<proteinExistence type="predicted"/>
<protein>
    <submittedName>
        <fullName evidence="2">Uncharacterized protein</fullName>
    </submittedName>
</protein>
<dbReference type="AlphaFoldDB" id="A0A1U7LPH5"/>
<keyword evidence="3" id="KW-1185">Reference proteome</keyword>
<feature type="signal peptide" evidence="1">
    <location>
        <begin position="1"/>
        <end position="16"/>
    </location>
</feature>
<evidence type="ECO:0000256" key="1">
    <source>
        <dbReference type="SAM" id="SignalP"/>
    </source>
</evidence>
<comment type="caution">
    <text evidence="2">The sequence shown here is derived from an EMBL/GenBank/DDBJ whole genome shotgun (WGS) entry which is preliminary data.</text>
</comment>
<dbReference type="Proteomes" id="UP000186594">
    <property type="component" value="Unassembled WGS sequence"/>
</dbReference>